<gene>
    <name evidence="4" type="primary">CCDC71</name>
</gene>
<evidence type="ECO:0000256" key="1">
    <source>
        <dbReference type="ARBA" id="ARBA00022553"/>
    </source>
</evidence>
<evidence type="ECO:0000313" key="4">
    <source>
        <dbReference type="RefSeq" id="XP_033781761.1"/>
    </source>
</evidence>
<dbReference type="InParanoid" id="A0A6P8Q3H4"/>
<reference evidence="4" key="1">
    <citation type="submission" date="2025-08" db="UniProtKB">
        <authorList>
            <consortium name="RefSeq"/>
        </authorList>
    </citation>
    <scope>IDENTIFICATION</scope>
</reference>
<accession>A0A6P8Q3H4</accession>
<dbReference type="PANTHER" id="PTHR14484:SF0">
    <property type="entry name" value="COILED-COIL DOMAIN-CONTAINING PROTEIN 71"/>
    <property type="match status" value="1"/>
</dbReference>
<feature type="compositionally biased region" description="Polar residues" evidence="2">
    <location>
        <begin position="101"/>
        <end position="113"/>
    </location>
</feature>
<protein>
    <submittedName>
        <fullName evidence="4">Coiled-coil domain-containing protein 71</fullName>
    </submittedName>
</protein>
<dbReference type="InterPro" id="IPR026695">
    <property type="entry name" value="Ccdc71/71L"/>
</dbReference>
<dbReference type="OrthoDB" id="8522252at2759"/>
<feature type="compositionally biased region" description="Polar residues" evidence="2">
    <location>
        <begin position="312"/>
        <end position="326"/>
    </location>
</feature>
<dbReference type="GeneID" id="117351100"/>
<evidence type="ECO:0000256" key="2">
    <source>
        <dbReference type="SAM" id="MobiDB-lite"/>
    </source>
</evidence>
<feature type="compositionally biased region" description="Low complexity" evidence="2">
    <location>
        <begin position="288"/>
        <end position="300"/>
    </location>
</feature>
<dbReference type="Proteomes" id="UP000515159">
    <property type="component" value="Chromosome 17"/>
</dbReference>
<dbReference type="RefSeq" id="XP_033781761.1">
    <property type="nucleotide sequence ID" value="XM_033925870.1"/>
</dbReference>
<keyword evidence="1" id="KW-0597">Phosphoprotein</keyword>
<dbReference type="Pfam" id="PF15374">
    <property type="entry name" value="CCDC71L"/>
    <property type="match status" value="1"/>
</dbReference>
<keyword evidence="3" id="KW-1185">Reference proteome</keyword>
<dbReference type="FunCoup" id="A0A6P8Q3H4">
    <property type="interactions" value="931"/>
</dbReference>
<proteinExistence type="predicted"/>
<feature type="region of interest" description="Disordered" evidence="2">
    <location>
        <begin position="288"/>
        <end position="352"/>
    </location>
</feature>
<dbReference type="KEGG" id="gsh:117351100"/>
<evidence type="ECO:0000313" key="3">
    <source>
        <dbReference type="Proteomes" id="UP000515159"/>
    </source>
</evidence>
<organism evidence="3 4">
    <name type="scientific">Geotrypetes seraphini</name>
    <name type="common">Gaboon caecilian</name>
    <name type="synonym">Caecilia seraphini</name>
    <dbReference type="NCBI Taxonomy" id="260995"/>
    <lineage>
        <taxon>Eukaryota</taxon>
        <taxon>Metazoa</taxon>
        <taxon>Chordata</taxon>
        <taxon>Craniata</taxon>
        <taxon>Vertebrata</taxon>
        <taxon>Euteleostomi</taxon>
        <taxon>Amphibia</taxon>
        <taxon>Gymnophiona</taxon>
        <taxon>Geotrypetes</taxon>
    </lineage>
</organism>
<feature type="region of interest" description="Disordered" evidence="2">
    <location>
        <begin position="99"/>
        <end position="139"/>
    </location>
</feature>
<dbReference type="PANTHER" id="PTHR14484">
    <property type="entry name" value="COILED-COIL DOMAIN-CONTAINING PROTEIN 71"/>
    <property type="match status" value="1"/>
</dbReference>
<feature type="compositionally biased region" description="Low complexity" evidence="2">
    <location>
        <begin position="114"/>
        <end position="137"/>
    </location>
</feature>
<dbReference type="CTD" id="64925"/>
<dbReference type="AlphaFoldDB" id="A0A6P8Q3H4"/>
<sequence>MNVEVDHVEQKAVHSWSRISSAGQKALEDALRVFNPMSKDLTDTETKLVAFLQGLRDEGYQPTILRSKDVYGYNSCTADTPTQTEMDLNNSKLTATIPECSKNQSKGPSSAKVSSTSGGITISSCKVSSRPTSKSSSTNILLRSLKQTGSDASKTSTVGFPANMYPGVYPAVRLSVVLETLVPLKATASSLDGKYKQRLIGVAPAELKLLTSSGSSRQSSVGKATKMVSRPIEAKGCHYLIKKAPDSVSIVSRHLNGTLIKGPNGRILKESNACKASGILNGRIMGCSSQSSSGGTQSKVSKSKAKEVPPVSKTQSKDSNSNQKNLGQKRKRGEEVQKIPPLKKSNGSIPIQNNSELAKKKLNLLKFRVIKVDSLSSDDEVRRKAQKIFQVNLSPVIKIGPLPSTVP</sequence>
<name>A0A6P8Q3H4_GEOSA</name>